<reference evidence="3 4" key="1">
    <citation type="submission" date="2016-10" db="EMBL/GenBank/DDBJ databases">
        <authorList>
            <person name="de Groot N.N."/>
        </authorList>
    </citation>
    <scope>NUCLEOTIDE SEQUENCE [LARGE SCALE GENOMIC DNA]</scope>
    <source>
        <strain evidence="3 4">Nl14</strain>
    </source>
</reference>
<dbReference type="OrthoDB" id="7568045at2"/>
<dbReference type="EMBL" id="FPBZ01000008">
    <property type="protein sequence ID" value="SFU58564.1"/>
    <property type="molecule type" value="Genomic_DNA"/>
</dbReference>
<protein>
    <submittedName>
        <fullName evidence="3">PEP-CTERM protein-sorting domain-containing protein</fullName>
    </submittedName>
</protein>
<dbReference type="Pfam" id="PF07589">
    <property type="entry name" value="PEP-CTERM"/>
    <property type="match status" value="1"/>
</dbReference>
<feature type="signal peptide" evidence="1">
    <location>
        <begin position="1"/>
        <end position="20"/>
    </location>
</feature>
<keyword evidence="1" id="KW-0732">Signal</keyword>
<feature type="chain" id="PRO_5010336972" evidence="1">
    <location>
        <begin position="21"/>
        <end position="222"/>
    </location>
</feature>
<dbReference type="NCBIfam" id="TIGR02595">
    <property type="entry name" value="PEP_CTERM"/>
    <property type="match status" value="1"/>
</dbReference>
<dbReference type="RefSeq" id="WP_074974851.1">
    <property type="nucleotide sequence ID" value="NZ_FPBZ01000008.1"/>
</dbReference>
<dbReference type="Proteomes" id="UP000182649">
    <property type="component" value="Unassembled WGS sequence"/>
</dbReference>
<evidence type="ECO:0000313" key="3">
    <source>
        <dbReference type="EMBL" id="SFU58564.1"/>
    </source>
</evidence>
<gene>
    <name evidence="3" type="ORF">SAMN05216417_10893</name>
</gene>
<evidence type="ECO:0000313" key="4">
    <source>
        <dbReference type="Proteomes" id="UP000182649"/>
    </source>
</evidence>
<accession>A0A1I7HCU8</accession>
<proteinExistence type="predicted"/>
<evidence type="ECO:0000256" key="1">
    <source>
        <dbReference type="SAM" id="SignalP"/>
    </source>
</evidence>
<organism evidence="3 4">
    <name type="scientific">Nitrosospira multiformis</name>
    <dbReference type="NCBI Taxonomy" id="1231"/>
    <lineage>
        <taxon>Bacteria</taxon>
        <taxon>Pseudomonadati</taxon>
        <taxon>Pseudomonadota</taxon>
        <taxon>Betaproteobacteria</taxon>
        <taxon>Nitrosomonadales</taxon>
        <taxon>Nitrosomonadaceae</taxon>
        <taxon>Nitrosospira</taxon>
    </lineage>
</organism>
<sequence length="222" mass="23582">MFPKIAFAVLLVFHASLASATIVNFDDLDASGGDLVLDSLNPYQGFTWTNFSAYTSIPGFPGFNNGIVSPDNAAYSGGELFGPTITPVIGKIEASDPFDFVSAYLGSGYYDNLNLTVQGWHNGSLLFMRSVILDTNAPVFVNFGFTGIDELNFFAGVTPATADPFFCGTVNCTQFTLDNLTFAPASTTPPPDPNPLPEPSTLALIGLAGMAVMVVRRRAIKA</sequence>
<name>A0A1I7HCU8_9PROT</name>
<evidence type="ECO:0000259" key="2">
    <source>
        <dbReference type="Pfam" id="PF07589"/>
    </source>
</evidence>
<feature type="domain" description="Ice-binding protein C-terminal" evidence="2">
    <location>
        <begin position="197"/>
        <end position="218"/>
    </location>
</feature>
<dbReference type="InterPro" id="IPR013424">
    <property type="entry name" value="Ice-binding_C"/>
</dbReference>
<dbReference type="AlphaFoldDB" id="A0A1I7HCU8"/>